<reference evidence="1" key="1">
    <citation type="submission" date="2022-07" db="EMBL/GenBank/DDBJ databases">
        <title>Bacterial species isolated from the porcine tonsil microbiota.</title>
        <authorList>
            <person name="Oliveira I.M.F."/>
        </authorList>
    </citation>
    <scope>NUCLEOTIDE SEQUENCE</scope>
    <source>
        <strain evidence="1">8QC2O2</strain>
    </source>
</reference>
<proteinExistence type="predicted"/>
<comment type="caution">
    <text evidence="1">The sequence shown here is derived from an EMBL/GenBank/DDBJ whole genome shotgun (WGS) entry which is preliminary data.</text>
</comment>
<dbReference type="Proteomes" id="UP001204068">
    <property type="component" value="Unassembled WGS sequence"/>
</dbReference>
<sequence>MTYSTKPKLFKIESRKKALELIHNYHSNSNQLIRYIEEYGDLIKGANISQYGIEATLSKSNDVNTTPFLYEIERRMKKDRMCEKLGLKLRPVQMAKQFMNDETEELVLELRMDGKSLKRIHEITGVNKRDQYKIFDKIADDIVKHH</sequence>
<evidence type="ECO:0000313" key="2">
    <source>
        <dbReference type="Proteomes" id="UP001204068"/>
    </source>
</evidence>
<dbReference type="AlphaFoldDB" id="A0AAW5LFW0"/>
<organism evidence="1 2">
    <name type="scientific">Mammaliicoccus sciuri</name>
    <name type="common">Staphylococcus sciuri</name>
    <dbReference type="NCBI Taxonomy" id="1296"/>
    <lineage>
        <taxon>Bacteria</taxon>
        <taxon>Bacillati</taxon>
        <taxon>Bacillota</taxon>
        <taxon>Bacilli</taxon>
        <taxon>Bacillales</taxon>
        <taxon>Staphylococcaceae</taxon>
        <taxon>Mammaliicoccus</taxon>
    </lineage>
</organism>
<gene>
    <name evidence="1" type="ORF">NQ032_05445</name>
</gene>
<dbReference type="EMBL" id="JANILD010000002">
    <property type="protein sequence ID" value="MCQ9303066.1"/>
    <property type="molecule type" value="Genomic_DNA"/>
</dbReference>
<name>A0AAW5LFW0_MAMSC</name>
<protein>
    <submittedName>
        <fullName evidence="1">Uncharacterized protein</fullName>
    </submittedName>
</protein>
<evidence type="ECO:0000313" key="1">
    <source>
        <dbReference type="EMBL" id="MCQ9303066.1"/>
    </source>
</evidence>
<accession>A0AAW5LFW0</accession>
<dbReference type="RefSeq" id="WP_204252890.1">
    <property type="nucleotide sequence ID" value="NZ_JAFESQ010000004.1"/>
</dbReference>